<evidence type="ECO:0000256" key="1">
    <source>
        <dbReference type="ARBA" id="ARBA00023125"/>
    </source>
</evidence>
<feature type="domain" description="HTH tetR-type" evidence="3">
    <location>
        <begin position="15"/>
        <end position="73"/>
    </location>
</feature>
<protein>
    <submittedName>
        <fullName evidence="6">TetR family transcriptional regulator</fullName>
    </submittedName>
    <submittedName>
        <fullName evidence="5">TetR/AcrR family transcriptional regulator</fullName>
    </submittedName>
    <submittedName>
        <fullName evidence="4">Transcriptional regulator, TetR family</fullName>
    </submittedName>
</protein>
<dbReference type="GO" id="GO:0003677">
    <property type="term" value="F:DNA binding"/>
    <property type="evidence" value="ECO:0007669"/>
    <property type="project" value="UniProtKB-UniRule"/>
</dbReference>
<reference evidence="4 7" key="1">
    <citation type="journal article" date="2015" name="MBio">
        <title>Enzymatic Degradation of Phenazines Can Generate Energy and Protect Sensitive Organisms from Toxicity.</title>
        <authorList>
            <person name="Costa K.C."/>
            <person name="Bergkessel M."/>
            <person name="Saunders S."/>
            <person name="Korlach J."/>
            <person name="Newman D.K."/>
        </authorList>
    </citation>
    <scope>NUCLEOTIDE SEQUENCE [LARGE SCALE GENOMIC DNA]</scope>
    <source>
        <strain evidence="4 7">CT6</strain>
    </source>
</reference>
<gene>
    <name evidence="6" type="ORF">NCTC1542_05387</name>
    <name evidence="5" type="ORF">R4485_13365</name>
    <name evidence="4" type="ORF">XA26_04760</name>
</gene>
<reference evidence="5" key="3">
    <citation type="submission" date="2023-10" db="EMBL/GenBank/DDBJ databases">
        <title>Mycolicibacterium fortuitum clinical isolates causing pulmonary infections in humans.</title>
        <authorList>
            <person name="Mejia-Ponce P.M."/>
            <person name="Zenteno-Cuevas R."/>
            <person name="Licona-Cassani C."/>
        </authorList>
    </citation>
    <scope>NUCLEOTIDE SEQUENCE</scope>
    <source>
        <strain evidence="5">M8</strain>
    </source>
</reference>
<dbReference type="SUPFAM" id="SSF46689">
    <property type="entry name" value="Homeodomain-like"/>
    <property type="match status" value="1"/>
</dbReference>
<dbReference type="Gene3D" id="1.10.357.10">
    <property type="entry name" value="Tetracycline Repressor, domain 2"/>
    <property type="match status" value="1"/>
</dbReference>
<dbReference type="EMBL" id="UGQY01000004">
    <property type="protein sequence ID" value="SUA03894.1"/>
    <property type="molecule type" value="Genomic_DNA"/>
</dbReference>
<accession>A0A0N9XVZ2</accession>
<dbReference type="OrthoDB" id="3212503at2"/>
<keyword evidence="7" id="KW-1185">Reference proteome</keyword>
<dbReference type="Proteomes" id="UP001186041">
    <property type="component" value="Unassembled WGS sequence"/>
</dbReference>
<dbReference type="InterPro" id="IPR001647">
    <property type="entry name" value="HTH_TetR"/>
</dbReference>
<dbReference type="Proteomes" id="UP000255389">
    <property type="component" value="Unassembled WGS sequence"/>
</dbReference>
<evidence type="ECO:0000313" key="6">
    <source>
        <dbReference type="EMBL" id="SUA03894.1"/>
    </source>
</evidence>
<dbReference type="PATRIC" id="fig|1766.6.peg.468"/>
<dbReference type="Proteomes" id="UP000057134">
    <property type="component" value="Chromosome"/>
</dbReference>
<reference evidence="6 8" key="2">
    <citation type="submission" date="2018-06" db="EMBL/GenBank/DDBJ databases">
        <authorList>
            <consortium name="Pathogen Informatics"/>
            <person name="Doyle S."/>
        </authorList>
    </citation>
    <scope>NUCLEOTIDE SEQUENCE [LARGE SCALE GENOMIC DNA]</scope>
    <source>
        <strain evidence="6 8">NCTC1542</strain>
    </source>
</reference>
<evidence type="ECO:0000313" key="5">
    <source>
        <dbReference type="EMBL" id="MDV7291151.1"/>
    </source>
</evidence>
<organism evidence="4 7">
    <name type="scientific">Mycolicibacterium fortuitum</name>
    <name type="common">Mycobacterium fortuitum</name>
    <dbReference type="NCBI Taxonomy" id="1766"/>
    <lineage>
        <taxon>Bacteria</taxon>
        <taxon>Bacillati</taxon>
        <taxon>Actinomycetota</taxon>
        <taxon>Actinomycetes</taxon>
        <taxon>Mycobacteriales</taxon>
        <taxon>Mycobacteriaceae</taxon>
        <taxon>Mycolicibacterium</taxon>
    </lineage>
</organism>
<evidence type="ECO:0000313" key="7">
    <source>
        <dbReference type="Proteomes" id="UP000057134"/>
    </source>
</evidence>
<sequence length="206" mass="22094">MRRHGWSGDIPADDDEAAGRIIGAARAAIDARGTVSVSEVAQALGVTRQTVYRYFPTVESLMVATAVSSVDGFLDRLASELGAITDPSEAVVEGIAYTAEQIPHDRYLSLVLQPGKASAFTAGVTSDLAIEFGKSILQRFDIDWAAVGFDGDIFDQLVEFMLRTLQSFIVDPGGPSRHDSGLRTYLRDWVAPAVSARTTYPSSPAP</sequence>
<evidence type="ECO:0000256" key="2">
    <source>
        <dbReference type="PROSITE-ProRule" id="PRU00335"/>
    </source>
</evidence>
<evidence type="ECO:0000313" key="8">
    <source>
        <dbReference type="Proteomes" id="UP000255389"/>
    </source>
</evidence>
<evidence type="ECO:0000259" key="3">
    <source>
        <dbReference type="PROSITE" id="PS50977"/>
    </source>
</evidence>
<name>A0A0N9XVZ2_MYCFO</name>
<feature type="DNA-binding region" description="H-T-H motif" evidence="2">
    <location>
        <begin position="36"/>
        <end position="55"/>
    </location>
</feature>
<dbReference type="KEGG" id="mft:XA26_04760"/>
<dbReference type="RefSeq" id="WP_003882695.1">
    <property type="nucleotide sequence ID" value="NZ_CP011269.1"/>
</dbReference>
<dbReference type="EMBL" id="JAWLVV010000009">
    <property type="protein sequence ID" value="MDV7291151.1"/>
    <property type="molecule type" value="Genomic_DNA"/>
</dbReference>
<dbReference type="InterPro" id="IPR009057">
    <property type="entry name" value="Homeodomain-like_sf"/>
</dbReference>
<dbReference type="Pfam" id="PF00440">
    <property type="entry name" value="TetR_N"/>
    <property type="match status" value="1"/>
</dbReference>
<dbReference type="EMBL" id="CP011269">
    <property type="protein sequence ID" value="ALI24337.1"/>
    <property type="molecule type" value="Genomic_DNA"/>
</dbReference>
<dbReference type="GeneID" id="93410988"/>
<dbReference type="AlphaFoldDB" id="A0A0N9XVZ2"/>
<evidence type="ECO:0000313" key="4">
    <source>
        <dbReference type="EMBL" id="ALI24337.1"/>
    </source>
</evidence>
<proteinExistence type="predicted"/>
<dbReference type="PROSITE" id="PS50977">
    <property type="entry name" value="HTH_TETR_2"/>
    <property type="match status" value="1"/>
</dbReference>
<keyword evidence="1 2" id="KW-0238">DNA-binding</keyword>